<evidence type="ECO:0000256" key="13">
    <source>
        <dbReference type="HAMAP-Rule" id="MF_03217"/>
    </source>
</evidence>
<protein>
    <recommendedName>
        <fullName evidence="13 14">Phosphatidylethanolamine N-methyltransferase</fullName>
        <shortName evidence="13">PE methyltransferase</shortName>
        <shortName evidence="13 14">PEAMT</shortName>
        <shortName evidence="13">PEMT</shortName>
        <ecNumber evidence="13 14">2.1.1.17</ecNumber>
    </recommendedName>
</protein>
<feature type="region of interest" description="Disordered" evidence="15">
    <location>
        <begin position="1"/>
        <end position="37"/>
    </location>
</feature>
<dbReference type="Gene3D" id="2.60.40.2840">
    <property type="match status" value="1"/>
</dbReference>
<evidence type="ECO:0000256" key="7">
    <source>
        <dbReference type="ARBA" id="ARBA00022824"/>
    </source>
</evidence>
<evidence type="ECO:0000256" key="2">
    <source>
        <dbReference type="ARBA" id="ARBA00022516"/>
    </source>
</evidence>
<feature type="transmembrane region" description="Helical" evidence="13 14">
    <location>
        <begin position="446"/>
        <end position="466"/>
    </location>
</feature>
<feature type="transmembrane region" description="Helical" evidence="13 14">
    <location>
        <begin position="277"/>
        <end position="299"/>
    </location>
</feature>
<sequence length="932" mass="105107">MDETSALRERHRTTSKASEESAPASQPPSEDAERSKKTFGRTANGNVFVVPQTHDMVSTLLSPATPKKTIDLAILGVLVLDIVLYLILPNPIRTPILLLMFAFWRGAYNVGIGYLLEKQSKYNQMVKWAQKWGIFDQKRQPTLYKYIREDIESKVQYEVKNGDYKFEEAPIEYNTWLVFRRVVDLILMNDFVTYVLFAMSCAHHPVGEAWYLTAGRWIGGFVLFFFNLWVKLDAHRVVKDYAWYWGDFFYLIDQNLTFDGVFEMAPHPMYSVGYAGYYGISLFAASYTVLFVSIAAHVAQFAFLMMVENPHIEKTYNPPAPRRKSAPAPVDLNALDNQSQTSKTGSAVDELEQAATDRPLLQKPDAWNSIHFSNMLLIAYMASLAILTPNSTLVKALFVIHALGWRLWYTVGIGSILVGQSSNKSYVRHFLKFGETLEDAWRQWKGVYYISLCMTHASFVAAGWKLYNFPSGGEGITLFRHTLGVMLIALQIWTAFSIYDSLGEFGWFYGDFFFDIPQPNLTYSGIYRYLNNPERLIGCAGIWGIVLITSSSPIFLLGLLSHVCALLFINIVERPHMQKLYGSQIHREAGVAKTIRKAIPPPVARHVRTFQGNIDKVVHDANEFVEEILQNATNRLPKAVKTVVEVTQAKFAPTRLAIKVLDPQPNAHSASNPDAYSVTVLNATRHEGDETQIGEALNVPYGEPIRVTWTAPKDHSKKDWIGLYKVADNRSREVTRIASMGRWVAVVPDQYETHVPDVGILTSNIPSPDSEDIVTGEVIFAAEKLFWQNGVYEFRYHHEAGHAVMAISPPIQIAVQRVELDDEEIKYGGAQELVETTLLPVVQRAFEKDEELAPLDVDDDFRGLGEEKYSRRITYAVKEMFGVDFAPSVVRADGNVKRLAWRIRNARKVLAPFSGTSSLAPSPVSPPASPKR</sequence>
<keyword evidence="2 13" id="KW-0444">Lipid biosynthesis</keyword>
<dbReference type="UniPathway" id="UPA00753"/>
<evidence type="ECO:0000256" key="14">
    <source>
        <dbReference type="RuleBase" id="RU361122"/>
    </source>
</evidence>
<dbReference type="GO" id="GO:0005789">
    <property type="term" value="C:endoplasmic reticulum membrane"/>
    <property type="evidence" value="ECO:0007669"/>
    <property type="project" value="UniProtKB-SubCell"/>
</dbReference>
<dbReference type="FunCoup" id="A0A4S2N5R0">
    <property type="interactions" value="56"/>
</dbReference>
<keyword evidence="9 13" id="KW-0443">Lipid metabolism</keyword>
<dbReference type="OrthoDB" id="4583at2759"/>
<organism evidence="16 17">
    <name type="scientific">Ascodesmis nigricans</name>
    <dbReference type="NCBI Taxonomy" id="341454"/>
    <lineage>
        <taxon>Eukaryota</taxon>
        <taxon>Fungi</taxon>
        <taxon>Dikarya</taxon>
        <taxon>Ascomycota</taxon>
        <taxon>Pezizomycotina</taxon>
        <taxon>Pezizomycetes</taxon>
        <taxon>Pezizales</taxon>
        <taxon>Ascodesmidaceae</taxon>
        <taxon>Ascodesmis</taxon>
    </lineage>
</organism>
<reference evidence="16 17" key="1">
    <citation type="submission" date="2019-04" db="EMBL/GenBank/DDBJ databases">
        <title>Comparative genomics and transcriptomics to analyze fruiting body development in filamentous ascomycetes.</title>
        <authorList>
            <consortium name="DOE Joint Genome Institute"/>
            <person name="Lutkenhaus R."/>
            <person name="Traeger S."/>
            <person name="Breuer J."/>
            <person name="Kuo A."/>
            <person name="Lipzen A."/>
            <person name="Pangilinan J."/>
            <person name="Dilworth D."/>
            <person name="Sandor L."/>
            <person name="Poggeler S."/>
            <person name="Barry K."/>
            <person name="Grigoriev I.V."/>
            <person name="Nowrousian M."/>
        </authorList>
    </citation>
    <scope>NUCLEOTIDE SEQUENCE [LARGE SCALE GENOMIC DNA]</scope>
    <source>
        <strain evidence="16 17">CBS 389.68</strain>
    </source>
</reference>
<evidence type="ECO:0000256" key="6">
    <source>
        <dbReference type="ARBA" id="ARBA00022692"/>
    </source>
</evidence>
<feature type="transmembrane region" description="Helical" evidence="13 14">
    <location>
        <begin position="370"/>
        <end position="389"/>
    </location>
</feature>
<dbReference type="Pfam" id="PF04191">
    <property type="entry name" value="PEMT"/>
    <property type="match status" value="2"/>
</dbReference>
<dbReference type="EMBL" id="ML220112">
    <property type="protein sequence ID" value="TGZ84547.1"/>
    <property type="molecule type" value="Genomic_DNA"/>
</dbReference>
<dbReference type="EC" id="2.1.1.17" evidence="13 14"/>
<dbReference type="PANTHER" id="PTHR32138:SF0">
    <property type="entry name" value="PHOSPHATIDYLETHANOLAMINE N-METHYLTRANSFERASE"/>
    <property type="match status" value="1"/>
</dbReference>
<evidence type="ECO:0000256" key="11">
    <source>
        <dbReference type="ARBA" id="ARBA00023209"/>
    </source>
</evidence>
<feature type="compositionally biased region" description="Pro residues" evidence="15">
    <location>
        <begin position="923"/>
        <end position="932"/>
    </location>
</feature>
<evidence type="ECO:0000256" key="9">
    <source>
        <dbReference type="ARBA" id="ARBA00023098"/>
    </source>
</evidence>
<dbReference type="GO" id="GO:0004608">
    <property type="term" value="F:phosphatidylethanolamine N-methyltransferase activity"/>
    <property type="evidence" value="ECO:0007669"/>
    <property type="project" value="UniProtKB-UniRule"/>
</dbReference>
<comment type="catalytic activity">
    <reaction evidence="13 14">
        <text>a 1,2-diacyl-sn-glycero-3-phosphoethanolamine + S-adenosyl-L-methionine = a 1,2-diacyl-sn-glycero-3-phospho-N-methylethanolamine + S-adenosyl-L-homocysteine + H(+)</text>
        <dbReference type="Rhea" id="RHEA:11164"/>
        <dbReference type="ChEBI" id="CHEBI:15378"/>
        <dbReference type="ChEBI" id="CHEBI:57856"/>
        <dbReference type="ChEBI" id="CHEBI:59789"/>
        <dbReference type="ChEBI" id="CHEBI:64573"/>
        <dbReference type="ChEBI" id="CHEBI:64612"/>
        <dbReference type="EC" id="2.1.1.17"/>
    </reaction>
</comment>
<keyword evidence="7 13" id="KW-0256">Endoplasmic reticulum</keyword>
<evidence type="ECO:0000256" key="5">
    <source>
        <dbReference type="ARBA" id="ARBA00022691"/>
    </source>
</evidence>
<dbReference type="InterPro" id="IPR007318">
    <property type="entry name" value="Phopholipid_MeTrfase"/>
</dbReference>
<keyword evidence="8 13" id="KW-1133">Transmembrane helix</keyword>
<dbReference type="InParanoid" id="A0A4S2N5R0"/>
<evidence type="ECO:0000256" key="4">
    <source>
        <dbReference type="ARBA" id="ARBA00022679"/>
    </source>
</evidence>
<evidence type="ECO:0000256" key="10">
    <source>
        <dbReference type="ARBA" id="ARBA00023136"/>
    </source>
</evidence>
<comment type="subcellular location">
    <subcellularLocation>
        <location evidence="1">Endomembrane system</location>
        <topology evidence="1">Multi-pass membrane protein</topology>
    </subcellularLocation>
    <subcellularLocation>
        <location evidence="13 14">Endoplasmic reticulum membrane</location>
        <topology evidence="13 14">Multi-pass membrane protein</topology>
    </subcellularLocation>
</comment>
<evidence type="ECO:0000256" key="12">
    <source>
        <dbReference type="ARBA" id="ARBA00023264"/>
    </source>
</evidence>
<dbReference type="GO" id="GO:0032259">
    <property type="term" value="P:methylation"/>
    <property type="evidence" value="ECO:0007669"/>
    <property type="project" value="UniProtKB-KW"/>
</dbReference>
<feature type="transmembrane region" description="Helical" evidence="13 14">
    <location>
        <begin position="396"/>
        <end position="418"/>
    </location>
</feature>
<comment type="caution">
    <text evidence="13 14">Lacks conserved residue(s) required for the propagation of feature annotation.</text>
</comment>
<keyword evidence="5 13" id="KW-0949">S-adenosyl-L-methionine</keyword>
<dbReference type="STRING" id="341454.A0A4S2N5R0"/>
<keyword evidence="3 13" id="KW-0489">Methyltransferase</keyword>
<feature type="transmembrane region" description="Helical" evidence="13 14">
    <location>
        <begin position="540"/>
        <end position="569"/>
    </location>
</feature>
<dbReference type="Proteomes" id="UP000298138">
    <property type="component" value="Unassembled WGS sequence"/>
</dbReference>
<comment type="function">
    <text evidence="13 14">Catalyzes the first step of the methylation pathway of phosphatidylcholine biosynthesis, the SAM-dependent methylation of phosphatidylethanolamine (PE) to phosphatidylmonomethylethanolamine (PMME).</text>
</comment>
<feature type="transmembrane region" description="Helical" evidence="13 14">
    <location>
        <begin position="209"/>
        <end position="230"/>
    </location>
</feature>
<evidence type="ECO:0000256" key="8">
    <source>
        <dbReference type="ARBA" id="ARBA00022989"/>
    </source>
</evidence>
<evidence type="ECO:0000256" key="3">
    <source>
        <dbReference type="ARBA" id="ARBA00022603"/>
    </source>
</evidence>
<keyword evidence="6 13" id="KW-0812">Transmembrane</keyword>
<evidence type="ECO:0000256" key="1">
    <source>
        <dbReference type="ARBA" id="ARBA00004127"/>
    </source>
</evidence>
<keyword evidence="12 13" id="KW-1208">Phospholipid metabolism</keyword>
<dbReference type="HAMAP" id="MF_03217">
    <property type="entry name" value="PEMT"/>
    <property type="match status" value="1"/>
</dbReference>
<evidence type="ECO:0000313" key="17">
    <source>
        <dbReference type="Proteomes" id="UP000298138"/>
    </source>
</evidence>
<keyword evidence="17" id="KW-1185">Reference proteome</keyword>
<feature type="transmembrane region" description="Helical" evidence="13 14">
    <location>
        <begin position="178"/>
        <end position="197"/>
    </location>
</feature>
<dbReference type="PIRSF" id="PIRSF000383">
    <property type="entry name" value="PEAMT"/>
    <property type="match status" value="1"/>
</dbReference>
<gene>
    <name evidence="16" type="ORF">EX30DRAFT_337061</name>
</gene>
<feature type="compositionally biased region" description="Low complexity" evidence="15">
    <location>
        <begin position="20"/>
        <end position="29"/>
    </location>
</feature>
<comment type="similarity">
    <text evidence="13 14">Belongs to the class VI-like SAM-binding methyltransferase superfamily. CHO2 family.</text>
</comment>
<keyword evidence="10 13" id="KW-0472">Membrane</keyword>
<name>A0A4S2N5R0_9PEZI</name>
<accession>A0A4S2N5R0</accession>
<keyword evidence="4 13" id="KW-0808">Transferase</keyword>
<dbReference type="InterPro" id="IPR016219">
    <property type="entry name" value="Phosphatid-EA_MeTrfase_fun"/>
</dbReference>
<dbReference type="GO" id="GO:0006656">
    <property type="term" value="P:phosphatidylcholine biosynthetic process"/>
    <property type="evidence" value="ECO:0007669"/>
    <property type="project" value="UniProtKB-UniRule"/>
</dbReference>
<keyword evidence="11 13" id="KW-0594">Phospholipid biosynthesis</keyword>
<evidence type="ECO:0000313" key="16">
    <source>
        <dbReference type="EMBL" id="TGZ84547.1"/>
    </source>
</evidence>
<feature type="transmembrane region" description="Helical" evidence="13 14">
    <location>
        <begin position="94"/>
        <end position="116"/>
    </location>
</feature>
<feature type="transmembrane region" description="Helical" evidence="13 14">
    <location>
        <begin position="70"/>
        <end position="88"/>
    </location>
</feature>
<evidence type="ECO:0000256" key="15">
    <source>
        <dbReference type="SAM" id="MobiDB-lite"/>
    </source>
</evidence>
<proteinExistence type="inferred from homology"/>
<comment type="pathway">
    <text evidence="13 14">Phospholipid metabolism; phosphatidylcholine biosynthesis.</text>
</comment>
<feature type="region of interest" description="Disordered" evidence="15">
    <location>
        <begin position="913"/>
        <end position="932"/>
    </location>
</feature>
<dbReference type="AlphaFoldDB" id="A0A4S2N5R0"/>
<feature type="transmembrane region" description="Helical" evidence="13 14">
    <location>
        <begin position="478"/>
        <end position="499"/>
    </location>
</feature>
<dbReference type="PROSITE" id="PS51598">
    <property type="entry name" value="SAM_CHO2"/>
    <property type="match status" value="1"/>
</dbReference>
<dbReference type="PANTHER" id="PTHR32138">
    <property type="entry name" value="PHOSPHATIDYLETHANOLAMINE N-METHYLTRANSFERASE"/>
    <property type="match status" value="1"/>
</dbReference>